<dbReference type="SUPFAM" id="SSF47413">
    <property type="entry name" value="lambda repressor-like DNA-binding domains"/>
    <property type="match status" value="1"/>
</dbReference>
<reference evidence="2 3" key="1">
    <citation type="submission" date="2024-09" db="EMBL/GenBank/DDBJ databases">
        <title>Draft genome sequences of 6 high pH adapted Marinobacter shengliensis sp. isolated from Mariana forearc serpentinite mud volcanoes.</title>
        <authorList>
            <person name="Elkassas S."/>
            <person name="Serres M."/>
            <person name="Michael N."/>
            <person name="Amina P."/>
            <person name="Teodora Z."/>
            <person name="Julie H."/>
        </authorList>
    </citation>
    <scope>NUCLEOTIDE SEQUENCE [LARGE SCALE GENOMIC DNA]</scope>
    <source>
        <strain evidence="2 3">EB4</strain>
    </source>
</reference>
<evidence type="ECO:0000259" key="1">
    <source>
        <dbReference type="PROSITE" id="PS50943"/>
    </source>
</evidence>
<dbReference type="EMBL" id="JBHFLD010000070">
    <property type="protein sequence ID" value="MFB2717929.1"/>
    <property type="molecule type" value="Genomic_DNA"/>
</dbReference>
<organism evidence="2 3">
    <name type="scientific">Marinobacter shengliensis</name>
    <dbReference type="NCBI Taxonomy" id="1389223"/>
    <lineage>
        <taxon>Bacteria</taxon>
        <taxon>Pseudomonadati</taxon>
        <taxon>Pseudomonadota</taxon>
        <taxon>Gammaproteobacteria</taxon>
        <taxon>Pseudomonadales</taxon>
        <taxon>Marinobacteraceae</taxon>
        <taxon>Marinobacter</taxon>
    </lineage>
</organism>
<protein>
    <submittedName>
        <fullName evidence="2">Helix-turn-helix domain-containing protein</fullName>
    </submittedName>
</protein>
<dbReference type="InterPro" id="IPR001387">
    <property type="entry name" value="Cro/C1-type_HTH"/>
</dbReference>
<feature type="domain" description="HTH cro/C1-type" evidence="1">
    <location>
        <begin position="49"/>
        <end position="91"/>
    </location>
</feature>
<dbReference type="CDD" id="cd00093">
    <property type="entry name" value="HTH_XRE"/>
    <property type="match status" value="1"/>
</dbReference>
<dbReference type="RefSeq" id="WP_374816271.1">
    <property type="nucleotide sequence ID" value="NZ_JBHFLD010000070.1"/>
</dbReference>
<dbReference type="PROSITE" id="PS50943">
    <property type="entry name" value="HTH_CROC1"/>
    <property type="match status" value="1"/>
</dbReference>
<dbReference type="SMART" id="SM00530">
    <property type="entry name" value="HTH_XRE"/>
    <property type="match status" value="1"/>
</dbReference>
<feature type="non-terminal residue" evidence="2">
    <location>
        <position position="1"/>
    </location>
</feature>
<accession>A0ABV4WCL0</accession>
<dbReference type="InterPro" id="IPR010982">
    <property type="entry name" value="Lambda_DNA-bd_dom_sf"/>
</dbReference>
<evidence type="ECO:0000313" key="3">
    <source>
        <dbReference type="Proteomes" id="UP001576762"/>
    </source>
</evidence>
<comment type="caution">
    <text evidence="2">The sequence shown here is derived from an EMBL/GenBank/DDBJ whole genome shotgun (WGS) entry which is preliminary data.</text>
</comment>
<dbReference type="Proteomes" id="UP001576762">
    <property type="component" value="Unassembled WGS sequence"/>
</dbReference>
<dbReference type="Gene3D" id="1.10.260.40">
    <property type="entry name" value="lambda repressor-like DNA-binding domains"/>
    <property type="match status" value="1"/>
</dbReference>
<dbReference type="Pfam" id="PF01381">
    <property type="entry name" value="HTH_3"/>
    <property type="match status" value="1"/>
</dbReference>
<evidence type="ECO:0000313" key="2">
    <source>
        <dbReference type="EMBL" id="MFB2717929.1"/>
    </source>
</evidence>
<keyword evidence="3" id="KW-1185">Reference proteome</keyword>
<proteinExistence type="predicted"/>
<sequence length="116" mass="12673">NRPGSTGRNWHQTNKVVSGLAGATTANEKPEVVRQAQLKADRILMEIRLSEVRALLQKTQKDMAEAMGVTQPTIANMEKAGKDLKLSSIKRYVESAGAKVRLDIELPDGTHLAIPL</sequence>
<gene>
    <name evidence="2" type="ORF">ACE05E_20890</name>
</gene>
<name>A0ABV4WCL0_9GAMM</name>